<feature type="compositionally biased region" description="Basic and acidic residues" evidence="1">
    <location>
        <begin position="317"/>
        <end position="331"/>
    </location>
</feature>
<evidence type="ECO:0000313" key="3">
    <source>
        <dbReference type="EMBL" id="KIW06374.1"/>
    </source>
</evidence>
<proteinExistence type="predicted"/>
<dbReference type="PANTHER" id="PTHR21561:SF12">
    <property type="entry name" value="INO80 COMPLEX SUBUNIT B"/>
    <property type="match status" value="1"/>
</dbReference>
<dbReference type="SMART" id="SM01406">
    <property type="entry name" value="PAPA-1"/>
    <property type="match status" value="1"/>
</dbReference>
<dbReference type="Proteomes" id="UP000053259">
    <property type="component" value="Unassembled WGS sequence"/>
</dbReference>
<dbReference type="InterPro" id="IPR029523">
    <property type="entry name" value="INO80B/Ies2"/>
</dbReference>
<protein>
    <recommendedName>
        <fullName evidence="2">INO80 complex subunit B-like conserved region domain-containing protein</fullName>
    </recommendedName>
</protein>
<evidence type="ECO:0000259" key="2">
    <source>
        <dbReference type="SMART" id="SM01406"/>
    </source>
</evidence>
<evidence type="ECO:0000313" key="4">
    <source>
        <dbReference type="Proteomes" id="UP000053259"/>
    </source>
</evidence>
<dbReference type="InterPro" id="IPR006880">
    <property type="entry name" value="INO80B_C"/>
</dbReference>
<dbReference type="GO" id="GO:0031011">
    <property type="term" value="C:Ino80 complex"/>
    <property type="evidence" value="ECO:0007669"/>
    <property type="project" value="InterPro"/>
</dbReference>
<dbReference type="Pfam" id="PF04795">
    <property type="entry name" value="PAPA-1"/>
    <property type="match status" value="1"/>
</dbReference>
<dbReference type="VEuPathDB" id="FungiDB:PV09_02830"/>
<reference evidence="3 4" key="1">
    <citation type="submission" date="2015-01" db="EMBL/GenBank/DDBJ databases">
        <title>The Genome Sequence of Ochroconis gallopava CBS43764.</title>
        <authorList>
            <consortium name="The Broad Institute Genomics Platform"/>
            <person name="Cuomo C."/>
            <person name="de Hoog S."/>
            <person name="Gorbushina A."/>
            <person name="Stielow B."/>
            <person name="Teixiera M."/>
            <person name="Abouelleil A."/>
            <person name="Chapman S.B."/>
            <person name="Priest M."/>
            <person name="Young S.K."/>
            <person name="Wortman J."/>
            <person name="Nusbaum C."/>
            <person name="Birren B."/>
        </authorList>
    </citation>
    <scope>NUCLEOTIDE SEQUENCE [LARGE SCALE GENOMIC DNA]</scope>
    <source>
        <strain evidence="3 4">CBS 43764</strain>
    </source>
</reference>
<name>A0A0D2B566_9PEZI</name>
<dbReference type="RefSeq" id="XP_016216243.1">
    <property type="nucleotide sequence ID" value="XM_016355937.1"/>
</dbReference>
<feature type="region of interest" description="Disordered" evidence="1">
    <location>
        <begin position="1"/>
        <end position="331"/>
    </location>
</feature>
<dbReference type="GeneID" id="27310803"/>
<feature type="compositionally biased region" description="Acidic residues" evidence="1">
    <location>
        <begin position="197"/>
        <end position="217"/>
    </location>
</feature>
<feature type="compositionally biased region" description="Basic residues" evidence="1">
    <location>
        <begin position="1"/>
        <end position="10"/>
    </location>
</feature>
<accession>A0A0D2B566</accession>
<dbReference type="STRING" id="253628.A0A0D2B566"/>
<feature type="compositionally biased region" description="Polar residues" evidence="1">
    <location>
        <begin position="69"/>
        <end position="84"/>
    </location>
</feature>
<gene>
    <name evidence="3" type="ORF">PV09_02830</name>
</gene>
<sequence>MSGRRLRTRKQLTPPASPAPAVSTRPRRGTVNRAPPTTIERSSPDETRVSSIRLTVKADPKKLKEATSGGATPSKRQVGANSRDSFVGGGIVTGTRSTRKKAIVESESEEDEEEDEEEVEQEDFDEEEDAEGEEDEDAEGEEDEDEEMADEDEDAEGDEDEVMVDAPAVTSKGRAVPKPQVTVTPALPSVEDKEMAMDDDEDEELSDLSDEELEGGEDGLGADAGEDDDDDSDEDISRSQTPDPSKLTRRQRQEAVGLMALSNEAQKKKHFTAEEISMRRAEMARRRKALSEKRNDEEKQDTINRLLKRQASKRQRKADVEADRIAEEGEDETVKPNKLYTRYIQNTHGVVLGVPQEWVDAGYVGGVFGKDGVKGASVKWTGRMVEVID</sequence>
<evidence type="ECO:0000256" key="1">
    <source>
        <dbReference type="SAM" id="MobiDB-lite"/>
    </source>
</evidence>
<dbReference type="GO" id="GO:0006338">
    <property type="term" value="P:chromatin remodeling"/>
    <property type="evidence" value="ECO:0007669"/>
    <property type="project" value="InterPro"/>
</dbReference>
<feature type="domain" description="INO80 complex subunit B-like conserved region" evidence="2">
    <location>
        <begin position="275"/>
        <end position="358"/>
    </location>
</feature>
<dbReference type="InParanoid" id="A0A0D2B566"/>
<keyword evidence="4" id="KW-1185">Reference proteome</keyword>
<feature type="compositionally biased region" description="Basic and acidic residues" evidence="1">
    <location>
        <begin position="56"/>
        <end position="65"/>
    </location>
</feature>
<organism evidence="3 4">
    <name type="scientific">Verruconis gallopava</name>
    <dbReference type="NCBI Taxonomy" id="253628"/>
    <lineage>
        <taxon>Eukaryota</taxon>
        <taxon>Fungi</taxon>
        <taxon>Dikarya</taxon>
        <taxon>Ascomycota</taxon>
        <taxon>Pezizomycotina</taxon>
        <taxon>Dothideomycetes</taxon>
        <taxon>Pleosporomycetidae</taxon>
        <taxon>Venturiales</taxon>
        <taxon>Sympoventuriaceae</taxon>
        <taxon>Verruconis</taxon>
    </lineage>
</organism>
<feature type="compositionally biased region" description="Basic residues" evidence="1">
    <location>
        <begin position="306"/>
        <end position="316"/>
    </location>
</feature>
<feature type="compositionally biased region" description="Basic and acidic residues" evidence="1">
    <location>
        <begin position="271"/>
        <end position="302"/>
    </location>
</feature>
<feature type="compositionally biased region" description="Acidic residues" evidence="1">
    <location>
        <begin position="106"/>
        <end position="163"/>
    </location>
</feature>
<dbReference type="PANTHER" id="PTHR21561">
    <property type="entry name" value="INO80 COMPLEX SUBUNIT B"/>
    <property type="match status" value="1"/>
</dbReference>
<dbReference type="EMBL" id="KN847535">
    <property type="protein sequence ID" value="KIW06374.1"/>
    <property type="molecule type" value="Genomic_DNA"/>
</dbReference>
<dbReference type="OrthoDB" id="2021186at2759"/>
<dbReference type="AlphaFoldDB" id="A0A0D2B566"/>
<feature type="compositionally biased region" description="Acidic residues" evidence="1">
    <location>
        <begin position="224"/>
        <end position="234"/>
    </location>
</feature>